<proteinExistence type="predicted"/>
<evidence type="ECO:0000313" key="2">
    <source>
        <dbReference type="EMBL" id="CED90293.1"/>
    </source>
</evidence>
<protein>
    <submittedName>
        <fullName evidence="2">Uncharacterized protein</fullName>
    </submittedName>
</protein>
<feature type="region of interest" description="Disordered" evidence="1">
    <location>
        <begin position="92"/>
        <end position="111"/>
    </location>
</feature>
<accession>A0A1L7RMI8</accession>
<sequence>MYRKITGKRAISVDEFTSLSQALGVEPADMLARVSADGDSSVVVEPEPARAEFEGATTVERVGAALADVPVEALLEHEAACDSCWSLDDAARHLSGDEDPATHRSSDEEVA</sequence>
<name>A0A1L7RMI8_9ACTO</name>
<organism evidence="2">
    <name type="scientific">Actinomyces succiniciruminis</name>
    <dbReference type="NCBI Taxonomy" id="1522002"/>
    <lineage>
        <taxon>Bacteria</taxon>
        <taxon>Bacillati</taxon>
        <taxon>Actinomycetota</taxon>
        <taxon>Actinomycetes</taxon>
        <taxon>Actinomycetales</taxon>
        <taxon>Actinomycetaceae</taxon>
        <taxon>Actinomyces</taxon>
    </lineage>
</organism>
<evidence type="ECO:0000256" key="1">
    <source>
        <dbReference type="SAM" id="MobiDB-lite"/>
    </source>
</evidence>
<gene>
    <name evidence="2" type="ORF">AAM4_0398</name>
</gene>
<reference evidence="2" key="1">
    <citation type="submission" date="2014-07" db="EMBL/GenBank/DDBJ databases">
        <authorList>
            <person name="Zhang J.E."/>
            <person name="Yang H."/>
            <person name="Guo J."/>
            <person name="Deng Z."/>
            <person name="Luo H."/>
            <person name="Luo M."/>
            <person name="Zhao B."/>
        </authorList>
    </citation>
    <scope>NUCLEOTIDE SEQUENCE</scope>
    <source>
        <strain evidence="2">AM4</strain>
    </source>
</reference>
<dbReference type="EMBL" id="LK995470">
    <property type="protein sequence ID" value="CED90293.1"/>
    <property type="molecule type" value="Genomic_DNA"/>
</dbReference>
<dbReference type="AlphaFoldDB" id="A0A1L7RMI8"/>